<evidence type="ECO:0000313" key="8">
    <source>
        <dbReference type="EMBL" id="TWX59595.1"/>
    </source>
</evidence>
<dbReference type="SUPFAM" id="SSF46626">
    <property type="entry name" value="Cytochrome c"/>
    <property type="match status" value="4"/>
</dbReference>
<dbReference type="InterPro" id="IPR036909">
    <property type="entry name" value="Cyt_c-like_dom_sf"/>
</dbReference>
<dbReference type="EMBL" id="VOLR01000011">
    <property type="protein sequence ID" value="TWX59595.1"/>
    <property type="molecule type" value="Genomic_DNA"/>
</dbReference>
<feature type="domain" description="Cytochrome c" evidence="7">
    <location>
        <begin position="345"/>
        <end position="436"/>
    </location>
</feature>
<dbReference type="Gene3D" id="1.10.760.10">
    <property type="entry name" value="Cytochrome c-like domain"/>
    <property type="match status" value="4"/>
</dbReference>
<dbReference type="GO" id="GO:0046872">
    <property type="term" value="F:metal ion binding"/>
    <property type="evidence" value="ECO:0007669"/>
    <property type="project" value="UniProtKB-KW"/>
</dbReference>
<feature type="domain" description="Cytochrome c" evidence="7">
    <location>
        <begin position="49"/>
        <end position="127"/>
    </location>
</feature>
<evidence type="ECO:0000313" key="11">
    <source>
        <dbReference type="Proteomes" id="UP000321917"/>
    </source>
</evidence>
<comment type="caution">
    <text evidence="9">The sequence shown here is derived from an EMBL/GenBank/DDBJ whole genome shotgun (WGS) entry which is preliminary data.</text>
</comment>
<keyword evidence="10" id="KW-1185">Reference proteome</keyword>
<evidence type="ECO:0000256" key="6">
    <source>
        <dbReference type="PROSITE-ProRule" id="PRU00433"/>
    </source>
</evidence>
<dbReference type="InterPro" id="IPR050597">
    <property type="entry name" value="Cytochrome_c_Oxidase_Subunit"/>
</dbReference>
<dbReference type="Pfam" id="PF00034">
    <property type="entry name" value="Cytochrom_C"/>
    <property type="match status" value="4"/>
</dbReference>
<protein>
    <submittedName>
        <fullName evidence="9">Cytochrome c4</fullName>
    </submittedName>
</protein>
<dbReference type="EMBL" id="VOLQ01000007">
    <property type="protein sequence ID" value="TWX69321.1"/>
    <property type="molecule type" value="Genomic_DNA"/>
</dbReference>
<dbReference type="AlphaFoldDB" id="A0A5C6QKF9"/>
<evidence type="ECO:0000256" key="1">
    <source>
        <dbReference type="ARBA" id="ARBA00022448"/>
    </source>
</evidence>
<evidence type="ECO:0000256" key="5">
    <source>
        <dbReference type="ARBA" id="ARBA00023004"/>
    </source>
</evidence>
<accession>A0A5C6QKF9</accession>
<evidence type="ECO:0000259" key="7">
    <source>
        <dbReference type="PROSITE" id="PS51007"/>
    </source>
</evidence>
<proteinExistence type="predicted"/>
<feature type="domain" description="Cytochrome c" evidence="7">
    <location>
        <begin position="155"/>
        <end position="242"/>
    </location>
</feature>
<keyword evidence="5 6" id="KW-0408">Iron</keyword>
<evidence type="ECO:0000256" key="3">
    <source>
        <dbReference type="ARBA" id="ARBA00022723"/>
    </source>
</evidence>
<dbReference type="PANTHER" id="PTHR33751">
    <property type="entry name" value="CBB3-TYPE CYTOCHROME C OXIDASE SUBUNIT FIXP"/>
    <property type="match status" value="1"/>
</dbReference>
<dbReference type="InterPro" id="IPR009056">
    <property type="entry name" value="Cyt_c-like_dom"/>
</dbReference>
<evidence type="ECO:0000256" key="4">
    <source>
        <dbReference type="ARBA" id="ARBA00022982"/>
    </source>
</evidence>
<dbReference type="PROSITE" id="PS51007">
    <property type="entry name" value="CYTC"/>
    <property type="match status" value="4"/>
</dbReference>
<dbReference type="GO" id="GO:0020037">
    <property type="term" value="F:heme binding"/>
    <property type="evidence" value="ECO:0007669"/>
    <property type="project" value="InterPro"/>
</dbReference>
<reference evidence="9 11" key="1">
    <citation type="submission" date="2019-07" db="EMBL/GenBank/DDBJ databases">
        <title>Genomes of sea-ice associated Colwellia species.</title>
        <authorList>
            <person name="Bowman J.P."/>
        </authorList>
    </citation>
    <scope>NUCLEOTIDE SEQUENCE [LARGE SCALE GENOMIC DNA]</scope>
    <source>
        <strain evidence="8 10">ACAM 607</strain>
        <strain evidence="9 11">IC036</strain>
    </source>
</reference>
<evidence type="ECO:0000256" key="2">
    <source>
        <dbReference type="ARBA" id="ARBA00022617"/>
    </source>
</evidence>
<dbReference type="Proteomes" id="UP000321525">
    <property type="component" value="Unassembled WGS sequence"/>
</dbReference>
<evidence type="ECO:0000313" key="9">
    <source>
        <dbReference type="EMBL" id="TWX69321.1"/>
    </source>
</evidence>
<keyword evidence="1" id="KW-0813">Transport</keyword>
<sequence>MLPVFIFTFLFFSEYLINSSRAESHSMNKIIFSLILAVTSINVAFAAAGNADAGKSKAAMCSACHGANGIGASDAFPNLAGQHAAYIVKQLQAFKSGTRVNAMMAPMAAGLSDQDMADIGAYFSSLDRSGATVSAELASMHSAPTAVVASVAYVANASAGKSLYELGDPSRNIASCIGCHGKEGNSKVLINPNLANQHAQYIEKQLHAFKDKTRVNYAMNQFAGAMTDEDIADMGAYFSDTKAVAHVKAKRVATVAVITEAAIAGKAKSAVCSACHGVDGNSLVPMYPKLAGQHAEYTAKQLLEFKSGARENAVMAGMAAALSEQDMAELGAYFASQKPTPGNGKGSELGRKLYFGGDTTRGITACIACHGASGKGVAKAGFPVVANQSVEYLTAQLMSFKAGERYNDRNSMMRNIAKRLKKKDIDALAQYMSSMK</sequence>
<gene>
    <name evidence="8" type="ORF">ESZ26_09110</name>
    <name evidence="9" type="ORF">ESZ27_05110</name>
</gene>
<name>A0A5C6QKF9_9GAMM</name>
<dbReference type="OrthoDB" id="9773456at2"/>
<dbReference type="PANTHER" id="PTHR33751:SF9">
    <property type="entry name" value="CYTOCHROME C4"/>
    <property type="match status" value="1"/>
</dbReference>
<evidence type="ECO:0000313" key="10">
    <source>
        <dbReference type="Proteomes" id="UP000321525"/>
    </source>
</evidence>
<feature type="domain" description="Cytochrome c" evidence="7">
    <location>
        <begin position="260"/>
        <end position="338"/>
    </location>
</feature>
<dbReference type="GO" id="GO:0009055">
    <property type="term" value="F:electron transfer activity"/>
    <property type="evidence" value="ECO:0007669"/>
    <property type="project" value="InterPro"/>
</dbReference>
<keyword evidence="4" id="KW-0249">Electron transport</keyword>
<keyword evidence="3 6" id="KW-0479">Metal-binding</keyword>
<keyword evidence="2 6" id="KW-0349">Heme</keyword>
<organism evidence="9 11">
    <name type="scientific">Colwellia hornerae</name>
    <dbReference type="NCBI Taxonomy" id="89402"/>
    <lineage>
        <taxon>Bacteria</taxon>
        <taxon>Pseudomonadati</taxon>
        <taxon>Pseudomonadota</taxon>
        <taxon>Gammaproteobacteria</taxon>
        <taxon>Alteromonadales</taxon>
        <taxon>Colwelliaceae</taxon>
        <taxon>Colwellia</taxon>
    </lineage>
</organism>
<dbReference type="Proteomes" id="UP000321917">
    <property type="component" value="Unassembled WGS sequence"/>
</dbReference>